<gene>
    <name evidence="3" type="ORF">F7O44_20820</name>
</gene>
<evidence type="ECO:0000259" key="2">
    <source>
        <dbReference type="Pfam" id="PF00248"/>
    </source>
</evidence>
<dbReference type="Pfam" id="PF00248">
    <property type="entry name" value="Aldo_ket_red"/>
    <property type="match status" value="1"/>
</dbReference>
<evidence type="ECO:0000313" key="4">
    <source>
        <dbReference type="Proteomes" id="UP000460435"/>
    </source>
</evidence>
<dbReference type="InterPro" id="IPR020471">
    <property type="entry name" value="AKR"/>
</dbReference>
<dbReference type="InterPro" id="IPR023210">
    <property type="entry name" value="NADP_OxRdtase_dom"/>
</dbReference>
<reference evidence="3 4" key="1">
    <citation type="submission" date="2019-11" db="EMBL/GenBank/DDBJ databases">
        <authorList>
            <person name="Li X.-J."/>
            <person name="Feng X.-M."/>
        </authorList>
    </citation>
    <scope>NUCLEOTIDE SEQUENCE [LARGE SCALE GENOMIC DNA]</scope>
    <source>
        <strain evidence="3 4">XMNu-373</strain>
    </source>
</reference>
<dbReference type="GO" id="GO:0016491">
    <property type="term" value="F:oxidoreductase activity"/>
    <property type="evidence" value="ECO:0007669"/>
    <property type="project" value="InterPro"/>
</dbReference>
<dbReference type="PROSITE" id="PS00062">
    <property type="entry name" value="ALDOKETO_REDUCTASE_2"/>
    <property type="match status" value="1"/>
</dbReference>
<organism evidence="3 4">
    <name type="scientific">Phytoactinopolyspora mesophila</name>
    <dbReference type="NCBI Taxonomy" id="2650750"/>
    <lineage>
        <taxon>Bacteria</taxon>
        <taxon>Bacillati</taxon>
        <taxon>Actinomycetota</taxon>
        <taxon>Actinomycetes</taxon>
        <taxon>Jiangellales</taxon>
        <taxon>Jiangellaceae</taxon>
        <taxon>Phytoactinopolyspora</taxon>
    </lineage>
</organism>
<feature type="domain" description="NADP-dependent oxidoreductase" evidence="2">
    <location>
        <begin position="8"/>
        <end position="94"/>
    </location>
</feature>
<dbReference type="InterPro" id="IPR018170">
    <property type="entry name" value="Aldo/ket_reductase_CS"/>
</dbReference>
<accession>A0A7K3M880</accession>
<dbReference type="PRINTS" id="PR00069">
    <property type="entry name" value="ALDKETRDTASE"/>
</dbReference>
<proteinExistence type="predicted"/>
<comment type="caution">
    <text evidence="3">The sequence shown here is derived from an EMBL/GenBank/DDBJ whole genome shotgun (WGS) entry which is preliminary data.</text>
</comment>
<dbReference type="EMBL" id="WLZY01000007">
    <property type="protein sequence ID" value="NDL59516.1"/>
    <property type="molecule type" value="Genomic_DNA"/>
</dbReference>
<dbReference type="AlphaFoldDB" id="A0A7K3M880"/>
<evidence type="ECO:0000256" key="1">
    <source>
        <dbReference type="SAM" id="MobiDB-lite"/>
    </source>
</evidence>
<sequence length="140" mass="15391">MCGRATGLETWEALEVLRAEGLVRAIGVSNFEPKHLEDILTVGKVVPAVNQIELHPRLQQSHLRSLHDRYGIATQAWSPLAKGQLLTSSDTGPHGTATWHYHCTTRPAVAPGPRQPDHPQDGNCGTHAREPWRTTCAVPR</sequence>
<dbReference type="PANTHER" id="PTHR11732">
    <property type="entry name" value="ALDO/KETO REDUCTASE"/>
    <property type="match status" value="1"/>
</dbReference>
<dbReference type="SUPFAM" id="SSF51430">
    <property type="entry name" value="NAD(P)-linked oxidoreductase"/>
    <property type="match status" value="1"/>
</dbReference>
<protein>
    <recommendedName>
        <fullName evidence="2">NADP-dependent oxidoreductase domain-containing protein</fullName>
    </recommendedName>
</protein>
<keyword evidence="4" id="KW-1185">Reference proteome</keyword>
<feature type="region of interest" description="Disordered" evidence="1">
    <location>
        <begin position="107"/>
        <end position="140"/>
    </location>
</feature>
<dbReference type="InterPro" id="IPR036812">
    <property type="entry name" value="NAD(P)_OxRdtase_dom_sf"/>
</dbReference>
<dbReference type="Gene3D" id="3.20.20.100">
    <property type="entry name" value="NADP-dependent oxidoreductase domain"/>
    <property type="match status" value="1"/>
</dbReference>
<name>A0A7K3M880_9ACTN</name>
<evidence type="ECO:0000313" key="3">
    <source>
        <dbReference type="EMBL" id="NDL59516.1"/>
    </source>
</evidence>
<dbReference type="Proteomes" id="UP000460435">
    <property type="component" value="Unassembled WGS sequence"/>
</dbReference>